<keyword evidence="10" id="KW-0560">Oxidoreductase</keyword>
<evidence type="ECO:0000313" key="13">
    <source>
        <dbReference type="Proteomes" id="UP001445335"/>
    </source>
</evidence>
<evidence type="ECO:0000256" key="4">
    <source>
        <dbReference type="ARBA" id="ARBA00007762"/>
    </source>
</evidence>
<evidence type="ECO:0000256" key="5">
    <source>
        <dbReference type="ARBA" id="ARBA00022490"/>
    </source>
</evidence>
<evidence type="ECO:0000313" key="12">
    <source>
        <dbReference type="EMBL" id="KAK9826497.1"/>
    </source>
</evidence>
<evidence type="ECO:0000256" key="10">
    <source>
        <dbReference type="ARBA" id="ARBA00023002"/>
    </source>
</evidence>
<evidence type="ECO:0000256" key="9">
    <source>
        <dbReference type="ARBA" id="ARBA00022857"/>
    </source>
</evidence>
<accession>A0AAW1QYE8</accession>
<dbReference type="GO" id="GO:0033787">
    <property type="term" value="F:cyanocobalamin reductase (cyanide-eliminating) (NADP+) activity"/>
    <property type="evidence" value="ECO:0007669"/>
    <property type="project" value="TreeGrafter"/>
</dbReference>
<keyword evidence="9" id="KW-0521">NADP</keyword>
<evidence type="ECO:0000256" key="2">
    <source>
        <dbReference type="ARBA" id="ARBA00001974"/>
    </source>
</evidence>
<comment type="caution">
    <text evidence="12">The sequence shown here is derived from an EMBL/GenBank/DDBJ whole genome shotgun (WGS) entry which is preliminary data.</text>
</comment>
<dbReference type="GO" id="GO:0032451">
    <property type="term" value="F:demethylase activity"/>
    <property type="evidence" value="ECO:0007669"/>
    <property type="project" value="TreeGrafter"/>
</dbReference>
<keyword evidence="6" id="KW-0285">Flavoprotein</keyword>
<dbReference type="EMBL" id="JALJOU010000064">
    <property type="protein sequence ID" value="KAK9826497.1"/>
    <property type="molecule type" value="Genomic_DNA"/>
</dbReference>
<dbReference type="Proteomes" id="UP001445335">
    <property type="component" value="Unassembled WGS sequence"/>
</dbReference>
<dbReference type="PANTHER" id="PTHR31457">
    <property type="entry name" value="METHYLMALONIC ACIDURIA AND HOMOCYSTINURIA TYPE C PROTEIN"/>
    <property type="match status" value="1"/>
</dbReference>
<dbReference type="GO" id="GO:0005737">
    <property type="term" value="C:cytoplasm"/>
    <property type="evidence" value="ECO:0007669"/>
    <property type="project" value="UniProtKB-SubCell"/>
</dbReference>
<name>A0AAW1QYE8_9CHLO</name>
<evidence type="ECO:0000256" key="11">
    <source>
        <dbReference type="ARBA" id="ARBA00031313"/>
    </source>
</evidence>
<protein>
    <recommendedName>
        <fullName evidence="11">Cyanocobalamin reductase (cyanide-eliminating)</fullName>
    </recommendedName>
</protein>
<dbReference type="PANTHER" id="PTHR31457:SF2">
    <property type="entry name" value="CYANOCOBALAMIN REDUCTASE _ ALKYLCOBALAMIN DEALKYLASE"/>
    <property type="match status" value="1"/>
</dbReference>
<keyword evidence="13" id="KW-1185">Reference proteome</keyword>
<dbReference type="GO" id="GO:0009235">
    <property type="term" value="P:cobalamin metabolic process"/>
    <property type="evidence" value="ECO:0007669"/>
    <property type="project" value="TreeGrafter"/>
</dbReference>
<dbReference type="GO" id="GO:0071949">
    <property type="term" value="F:FAD binding"/>
    <property type="evidence" value="ECO:0007669"/>
    <property type="project" value="TreeGrafter"/>
</dbReference>
<evidence type="ECO:0000256" key="8">
    <source>
        <dbReference type="ARBA" id="ARBA00022827"/>
    </source>
</evidence>
<comment type="similarity">
    <text evidence="4">Belongs to the MMACHC family.</text>
</comment>
<dbReference type="AlphaFoldDB" id="A0AAW1QYE8"/>
<comment type="cofactor">
    <cofactor evidence="1">
        <name>FMN</name>
        <dbReference type="ChEBI" id="CHEBI:58210"/>
    </cofactor>
</comment>
<proteinExistence type="inferred from homology"/>
<organism evidence="12 13">
    <name type="scientific">Elliptochloris bilobata</name>
    <dbReference type="NCBI Taxonomy" id="381761"/>
    <lineage>
        <taxon>Eukaryota</taxon>
        <taxon>Viridiplantae</taxon>
        <taxon>Chlorophyta</taxon>
        <taxon>core chlorophytes</taxon>
        <taxon>Trebouxiophyceae</taxon>
        <taxon>Trebouxiophyceae incertae sedis</taxon>
        <taxon>Elliptochloris clade</taxon>
        <taxon>Elliptochloris</taxon>
    </lineage>
</organism>
<keyword evidence="7" id="KW-0288">FMN</keyword>
<dbReference type="Pfam" id="PF16690">
    <property type="entry name" value="MMACHC"/>
    <property type="match status" value="1"/>
</dbReference>
<evidence type="ECO:0000256" key="6">
    <source>
        <dbReference type="ARBA" id="ARBA00022630"/>
    </source>
</evidence>
<keyword evidence="5" id="KW-0963">Cytoplasm</keyword>
<sequence>MVNLVLKAHVAQQNRFAPCPVLKKPEWLECVLQLKNELRKCSIDVLEPLCVGWYNEEVDALERIKASPGQLAVLIGTTRNIWSAFTAACLRDEQLMQSDHPLDKFVEQRVRAAAAALGMPVRVFFGHDEPTDGEGSRSVALQRAAAAAGLAYLDAGSHLCLHPKFGPWFALRATLVFDAVEYTGPRKPRVPNPLPPSTQAYLHMAVRSAQGPNAADAAGGRPPSREAVRARWRQWVAVRDAPCPGHPWRYSDAQLHYHYTANRAALLAALKSAPRR</sequence>
<comment type="cofactor">
    <cofactor evidence="2">
        <name>FAD</name>
        <dbReference type="ChEBI" id="CHEBI:57692"/>
    </cofactor>
</comment>
<gene>
    <name evidence="12" type="ORF">WJX81_006518</name>
</gene>
<comment type="subcellular location">
    <subcellularLocation>
        <location evidence="3">Cytoplasm</location>
    </subcellularLocation>
</comment>
<evidence type="ECO:0000256" key="3">
    <source>
        <dbReference type="ARBA" id="ARBA00004496"/>
    </source>
</evidence>
<reference evidence="12 13" key="1">
    <citation type="journal article" date="2024" name="Nat. Commun.">
        <title>Phylogenomics reveals the evolutionary origins of lichenization in chlorophyte algae.</title>
        <authorList>
            <person name="Puginier C."/>
            <person name="Libourel C."/>
            <person name="Otte J."/>
            <person name="Skaloud P."/>
            <person name="Haon M."/>
            <person name="Grisel S."/>
            <person name="Petersen M."/>
            <person name="Berrin J.G."/>
            <person name="Delaux P.M."/>
            <person name="Dal Grande F."/>
            <person name="Keller J."/>
        </authorList>
    </citation>
    <scope>NUCLEOTIDE SEQUENCE [LARGE SCALE GENOMIC DNA]</scope>
    <source>
        <strain evidence="12 13">SAG 245.80</strain>
    </source>
</reference>
<evidence type="ECO:0000256" key="7">
    <source>
        <dbReference type="ARBA" id="ARBA00022643"/>
    </source>
</evidence>
<dbReference type="InterPro" id="IPR032037">
    <property type="entry name" value="MMACHC"/>
</dbReference>
<keyword evidence="8" id="KW-0274">FAD</keyword>
<evidence type="ECO:0000256" key="1">
    <source>
        <dbReference type="ARBA" id="ARBA00001917"/>
    </source>
</evidence>